<evidence type="ECO:0000313" key="2">
    <source>
        <dbReference type="Proteomes" id="UP001431783"/>
    </source>
</evidence>
<sequence>MSVSKKRSPIWQYFDSKSDDLLCQVEISRGGEGKKAVGGKWHTNMRDLLLSGKNLYRRAGLKAPRAVHLRPFEELHVPFASSFYWPLGGANKPFSLNVEHNSRRNVICGTSAFSMAPFEHFNSKVCKQRARNAMVVWRQRRLRVRWLLMSLCCIGK</sequence>
<keyword evidence="2" id="KW-1185">Reference proteome</keyword>
<protein>
    <submittedName>
        <fullName evidence="1">Uncharacterized protein</fullName>
    </submittedName>
</protein>
<name>A0AAW1UFX1_9CUCU</name>
<dbReference type="EMBL" id="JARQZJ010000077">
    <property type="protein sequence ID" value="KAK9882506.1"/>
    <property type="molecule type" value="Genomic_DNA"/>
</dbReference>
<dbReference type="AlphaFoldDB" id="A0AAW1UFX1"/>
<gene>
    <name evidence="1" type="ORF">WA026_021853</name>
</gene>
<evidence type="ECO:0000313" key="1">
    <source>
        <dbReference type="EMBL" id="KAK9882506.1"/>
    </source>
</evidence>
<accession>A0AAW1UFX1</accession>
<dbReference type="Proteomes" id="UP001431783">
    <property type="component" value="Unassembled WGS sequence"/>
</dbReference>
<organism evidence="1 2">
    <name type="scientific">Henosepilachna vigintioctopunctata</name>
    <dbReference type="NCBI Taxonomy" id="420089"/>
    <lineage>
        <taxon>Eukaryota</taxon>
        <taxon>Metazoa</taxon>
        <taxon>Ecdysozoa</taxon>
        <taxon>Arthropoda</taxon>
        <taxon>Hexapoda</taxon>
        <taxon>Insecta</taxon>
        <taxon>Pterygota</taxon>
        <taxon>Neoptera</taxon>
        <taxon>Endopterygota</taxon>
        <taxon>Coleoptera</taxon>
        <taxon>Polyphaga</taxon>
        <taxon>Cucujiformia</taxon>
        <taxon>Coccinelloidea</taxon>
        <taxon>Coccinellidae</taxon>
        <taxon>Epilachninae</taxon>
        <taxon>Epilachnini</taxon>
        <taxon>Henosepilachna</taxon>
    </lineage>
</organism>
<comment type="caution">
    <text evidence="1">The sequence shown here is derived from an EMBL/GenBank/DDBJ whole genome shotgun (WGS) entry which is preliminary data.</text>
</comment>
<proteinExistence type="predicted"/>
<reference evidence="1 2" key="1">
    <citation type="submission" date="2023-03" db="EMBL/GenBank/DDBJ databases">
        <title>Genome insight into feeding habits of ladybird beetles.</title>
        <authorList>
            <person name="Li H.-S."/>
            <person name="Huang Y.-H."/>
            <person name="Pang H."/>
        </authorList>
    </citation>
    <scope>NUCLEOTIDE SEQUENCE [LARGE SCALE GENOMIC DNA]</scope>
    <source>
        <strain evidence="1">SYSU_2023b</strain>
        <tissue evidence="1">Whole body</tissue>
    </source>
</reference>